<dbReference type="Pfam" id="PF01865">
    <property type="entry name" value="PhoU_div"/>
    <property type="match status" value="1"/>
</dbReference>
<dbReference type="InterPro" id="IPR018445">
    <property type="entry name" value="Put_Phosphate_transp_reg"/>
</dbReference>
<evidence type="ECO:0000313" key="3">
    <source>
        <dbReference type="Proteomes" id="UP000054976"/>
    </source>
</evidence>
<dbReference type="EMBL" id="BCNO01000001">
    <property type="protein sequence ID" value="GAQ94856.1"/>
    <property type="molecule type" value="Genomic_DNA"/>
</dbReference>
<dbReference type="InterPro" id="IPR002727">
    <property type="entry name" value="DUF47"/>
</dbReference>
<dbReference type="RefSeq" id="WP_059176270.1">
    <property type="nucleotide sequence ID" value="NZ_BCNO01000001.1"/>
</dbReference>
<name>A0A0U9HP69_9BACT</name>
<dbReference type="Gene3D" id="1.20.58.220">
    <property type="entry name" value="Phosphate transport system protein phou homolog 2, domain 2"/>
    <property type="match status" value="1"/>
</dbReference>
<accession>A0A0U9HP69</accession>
<evidence type="ECO:0008006" key="4">
    <source>
        <dbReference type="Google" id="ProtNLM"/>
    </source>
</evidence>
<dbReference type="Proteomes" id="UP000054976">
    <property type="component" value="Unassembled WGS sequence"/>
</dbReference>
<dbReference type="InterPro" id="IPR038078">
    <property type="entry name" value="PhoU-like_sf"/>
</dbReference>
<comment type="similarity">
    <text evidence="1">Belongs to the UPF0111 family.</text>
</comment>
<proteinExistence type="inferred from homology"/>
<reference evidence="3" key="1">
    <citation type="submission" date="2016-01" db="EMBL/GenBank/DDBJ databases">
        <title>Draft genome sequence of Thermodesulfovibrio aggregans strain TGE-P1.</title>
        <authorList>
            <person name="Sekiguchi Y."/>
            <person name="Ohashi A."/>
            <person name="Matsuura N."/>
            <person name="Tourlousse M.D."/>
        </authorList>
    </citation>
    <scope>NUCLEOTIDE SEQUENCE [LARGE SCALE GENOMIC DNA]</scope>
    <source>
        <strain evidence="3">TGE-P1</strain>
    </source>
</reference>
<keyword evidence="3" id="KW-1185">Reference proteome</keyword>
<dbReference type="OrthoDB" id="45684at2"/>
<organism evidence="2 3">
    <name type="scientific">Thermodesulfovibrio aggregans</name>
    <dbReference type="NCBI Taxonomy" id="86166"/>
    <lineage>
        <taxon>Bacteria</taxon>
        <taxon>Pseudomonadati</taxon>
        <taxon>Nitrospirota</taxon>
        <taxon>Thermodesulfovibrionia</taxon>
        <taxon>Thermodesulfovibrionales</taxon>
        <taxon>Thermodesulfovibrionaceae</taxon>
        <taxon>Thermodesulfovibrio</taxon>
    </lineage>
</organism>
<comment type="caution">
    <text evidence="2">The sequence shown here is derived from an EMBL/GenBank/DDBJ whole genome shotgun (WGS) entry which is preliminary data.</text>
</comment>
<dbReference type="PANTHER" id="PTHR36536">
    <property type="entry name" value="UPF0111 PROTEIN HI_1603"/>
    <property type="match status" value="1"/>
</dbReference>
<dbReference type="NCBIfam" id="TIGR00153">
    <property type="entry name" value="TIGR00153 family protein"/>
    <property type="match status" value="1"/>
</dbReference>
<dbReference type="STRING" id="86166.TAGGR_11043"/>
<sequence>MFEKLLSGGKLEKKVIESIKTHLKILCSATECFENSIITEQKEGTFCVSDLEREADSVRREIITTIHQGAFLPFIRPNICKFIEIVDEAFDILEDAAFEFRYVKDEIYKIIKNECIRVSKINSEMCKLLSIAFDAFIGKGDLKEKSLAIRIYEKQVDDLKFDISEKLRTVEIKDFWDGKTINDFVGYLTKISDLIEDASDYLYIIELSLR</sequence>
<dbReference type="AlphaFoldDB" id="A0A0U9HP69"/>
<evidence type="ECO:0000313" key="2">
    <source>
        <dbReference type="EMBL" id="GAQ94856.1"/>
    </source>
</evidence>
<protein>
    <recommendedName>
        <fullName evidence="4">TIGR00153 family protein</fullName>
    </recommendedName>
</protein>
<gene>
    <name evidence="2" type="ORF">TAGGR_11043</name>
</gene>
<dbReference type="PANTHER" id="PTHR36536:SF3">
    <property type="entry name" value="UPF0111 PROTEIN HI_1603"/>
    <property type="match status" value="1"/>
</dbReference>
<evidence type="ECO:0000256" key="1">
    <source>
        <dbReference type="ARBA" id="ARBA00008591"/>
    </source>
</evidence>